<keyword evidence="2" id="KW-1185">Reference proteome</keyword>
<evidence type="ECO:0000313" key="1">
    <source>
        <dbReference type="EMBL" id="KAL2481832.1"/>
    </source>
</evidence>
<dbReference type="Proteomes" id="UP001604336">
    <property type="component" value="Unassembled WGS sequence"/>
</dbReference>
<comment type="caution">
    <text evidence="1">The sequence shown here is derived from an EMBL/GenBank/DDBJ whole genome shotgun (WGS) entry which is preliminary data.</text>
</comment>
<protein>
    <submittedName>
        <fullName evidence="1">Uncharacterized protein</fullName>
    </submittedName>
</protein>
<dbReference type="EMBL" id="JBFOLK010000010">
    <property type="protein sequence ID" value="KAL2481832.1"/>
    <property type="molecule type" value="Genomic_DNA"/>
</dbReference>
<gene>
    <name evidence="1" type="ORF">Adt_34798</name>
</gene>
<dbReference type="InterPro" id="IPR032675">
    <property type="entry name" value="LRR_dom_sf"/>
</dbReference>
<proteinExistence type="predicted"/>
<sequence>MTSLEVMDMTNSGYNWSKPGSDPLQKQQLDIFATPIDERKFLHRLRVLKIPLETFIIAIMDLTWISRLKKFHFNIGDIDSRLKSLGLVICTFEEGSRAVLDLLPNLEELSLNWMRYLDSISDLESCLGLTCSKLRVIRASNRPRLKNLLSVVEFYSGFQEFRKVPECHL</sequence>
<reference evidence="2" key="1">
    <citation type="submission" date="2024-07" db="EMBL/GenBank/DDBJ databases">
        <title>Two chromosome-level genome assemblies of Korean endemic species Abeliophyllum distichum and Forsythia ovata (Oleaceae).</title>
        <authorList>
            <person name="Jang H."/>
        </authorList>
    </citation>
    <scope>NUCLEOTIDE SEQUENCE [LARGE SCALE GENOMIC DNA]</scope>
</reference>
<evidence type="ECO:0000313" key="2">
    <source>
        <dbReference type="Proteomes" id="UP001604336"/>
    </source>
</evidence>
<dbReference type="Gene3D" id="3.80.10.10">
    <property type="entry name" value="Ribonuclease Inhibitor"/>
    <property type="match status" value="1"/>
</dbReference>
<name>A0ABD1R054_9LAMI</name>
<organism evidence="1 2">
    <name type="scientific">Abeliophyllum distichum</name>
    <dbReference type="NCBI Taxonomy" id="126358"/>
    <lineage>
        <taxon>Eukaryota</taxon>
        <taxon>Viridiplantae</taxon>
        <taxon>Streptophyta</taxon>
        <taxon>Embryophyta</taxon>
        <taxon>Tracheophyta</taxon>
        <taxon>Spermatophyta</taxon>
        <taxon>Magnoliopsida</taxon>
        <taxon>eudicotyledons</taxon>
        <taxon>Gunneridae</taxon>
        <taxon>Pentapetalae</taxon>
        <taxon>asterids</taxon>
        <taxon>lamiids</taxon>
        <taxon>Lamiales</taxon>
        <taxon>Oleaceae</taxon>
        <taxon>Forsythieae</taxon>
        <taxon>Abeliophyllum</taxon>
    </lineage>
</organism>
<dbReference type="AlphaFoldDB" id="A0ABD1R054"/>
<accession>A0ABD1R054</accession>
<dbReference type="SUPFAM" id="SSF52047">
    <property type="entry name" value="RNI-like"/>
    <property type="match status" value="1"/>
</dbReference>